<dbReference type="AlphaFoldDB" id="A0A652KWT7"/>
<accession>A0A652KWT7</accession>
<reference evidence="1" key="1">
    <citation type="submission" date="2018-10" db="EMBL/GenBank/DDBJ databases">
        <authorList>
            <person name="Hariharan J."/>
            <person name="Choudoir M.J."/>
            <person name="Diebold P."/>
            <person name="Panke-Buisse K."/>
            <person name="Campbell A.N."/>
            <person name="Buckley D.H."/>
        </authorList>
    </citation>
    <scope>NUCLEOTIDE SEQUENCE</scope>
    <source>
        <strain evidence="1">Gb1</strain>
    </source>
</reference>
<dbReference type="InterPro" id="IPR023393">
    <property type="entry name" value="START-like_dom_sf"/>
</dbReference>
<gene>
    <name evidence="1" type="ORF">EAO74_19860</name>
</gene>
<name>A0A652KWT7_9ACTN</name>
<dbReference type="CDD" id="cd07812">
    <property type="entry name" value="SRPBCC"/>
    <property type="match status" value="1"/>
</dbReference>
<comment type="caution">
    <text evidence="1">The sequence shown here is derived from an EMBL/GenBank/DDBJ whole genome shotgun (WGS) entry which is preliminary data.</text>
</comment>
<dbReference type="EMBL" id="RDBM01000035">
    <property type="protein sequence ID" value="TXS28170.1"/>
    <property type="molecule type" value="Genomic_DNA"/>
</dbReference>
<protein>
    <submittedName>
        <fullName evidence="1">SRPBCC family protein</fullName>
    </submittedName>
</protein>
<dbReference type="Pfam" id="PF10604">
    <property type="entry name" value="Polyketide_cyc2"/>
    <property type="match status" value="1"/>
</dbReference>
<dbReference type="SUPFAM" id="SSF55961">
    <property type="entry name" value="Bet v1-like"/>
    <property type="match status" value="1"/>
</dbReference>
<evidence type="ECO:0000313" key="1">
    <source>
        <dbReference type="EMBL" id="TXS28170.1"/>
    </source>
</evidence>
<dbReference type="RefSeq" id="WP_147984255.1">
    <property type="nucleotide sequence ID" value="NZ_RDBM01000035.1"/>
</dbReference>
<organism evidence="1">
    <name type="scientific">Streptomyces sp. gb1(2016)</name>
    <dbReference type="NCBI Taxonomy" id="1828321"/>
    <lineage>
        <taxon>Bacteria</taxon>
        <taxon>Bacillati</taxon>
        <taxon>Actinomycetota</taxon>
        <taxon>Actinomycetes</taxon>
        <taxon>Kitasatosporales</taxon>
        <taxon>Streptomycetaceae</taxon>
        <taxon>Streptomyces</taxon>
    </lineage>
</organism>
<sequence length="177" mass="19255">MLYADGPSTHREIRISAGAARVWEVLADVGAMAGWSPELVEVEWQDGATYPVPGARYIGHNEHPVNGRWRTVAHFTEAEPGRALTWCVLDTDGRYGEQAKEPGHRMATWSFTLTPDGDGVVLRQSVTIGPGRSGLTAYIERTPEHEEAIIAYRIDELGKGMDATLAGIKGAAEGWQG</sequence>
<dbReference type="Gene3D" id="3.30.530.20">
    <property type="match status" value="1"/>
</dbReference>
<dbReference type="InterPro" id="IPR019587">
    <property type="entry name" value="Polyketide_cyclase/dehydratase"/>
</dbReference>
<proteinExistence type="predicted"/>